<sequence>MSKKYYLLLGGYPGLSSYDTVSEAASDALAIIKHTGGTVQPLICDEYEARAIRESYRLPHIPDLPA</sequence>
<evidence type="ECO:0000313" key="2">
    <source>
        <dbReference type="EMBL" id="QJA80655.1"/>
    </source>
</evidence>
<evidence type="ECO:0000313" key="1">
    <source>
        <dbReference type="EMBL" id="QJA60740.1"/>
    </source>
</evidence>
<dbReference type="AlphaFoldDB" id="A0A6M3KGV5"/>
<dbReference type="EMBL" id="MT142430">
    <property type="protein sequence ID" value="QJA80655.1"/>
    <property type="molecule type" value="Genomic_DNA"/>
</dbReference>
<accession>A0A6M3KGV5</accession>
<name>A0A6M3KGV5_9ZZZZ</name>
<organism evidence="2">
    <name type="scientific">viral metagenome</name>
    <dbReference type="NCBI Taxonomy" id="1070528"/>
    <lineage>
        <taxon>unclassified sequences</taxon>
        <taxon>metagenomes</taxon>
        <taxon>organismal metagenomes</taxon>
    </lineage>
</organism>
<gene>
    <name evidence="2" type="ORF">MM415A00685_0017</name>
    <name evidence="1" type="ORF">MM415B01060_0015</name>
</gene>
<reference evidence="2" key="1">
    <citation type="submission" date="2020-03" db="EMBL/GenBank/DDBJ databases">
        <title>The deep terrestrial virosphere.</title>
        <authorList>
            <person name="Holmfeldt K."/>
            <person name="Nilsson E."/>
            <person name="Simone D."/>
            <person name="Lopez-Fernandez M."/>
            <person name="Wu X."/>
            <person name="de Brujin I."/>
            <person name="Lundin D."/>
            <person name="Andersson A."/>
            <person name="Bertilsson S."/>
            <person name="Dopson M."/>
        </authorList>
    </citation>
    <scope>NUCLEOTIDE SEQUENCE</scope>
    <source>
        <strain evidence="2">MM415A00685</strain>
        <strain evidence="1">MM415B01060</strain>
    </source>
</reference>
<protein>
    <submittedName>
        <fullName evidence="2">Uncharacterized protein</fullName>
    </submittedName>
</protein>
<proteinExistence type="predicted"/>
<dbReference type="EMBL" id="MT141419">
    <property type="protein sequence ID" value="QJA60740.1"/>
    <property type="molecule type" value="Genomic_DNA"/>
</dbReference>